<organism evidence="2 3">
    <name type="scientific">Formosa maritima</name>
    <dbReference type="NCBI Taxonomy" id="2592046"/>
    <lineage>
        <taxon>Bacteria</taxon>
        <taxon>Pseudomonadati</taxon>
        <taxon>Bacteroidota</taxon>
        <taxon>Flavobacteriia</taxon>
        <taxon>Flavobacteriales</taxon>
        <taxon>Flavobacteriaceae</taxon>
        <taxon>Formosa</taxon>
    </lineage>
</organism>
<evidence type="ECO:0000313" key="3">
    <source>
        <dbReference type="Proteomes" id="UP000324550"/>
    </source>
</evidence>
<feature type="transmembrane region" description="Helical" evidence="1">
    <location>
        <begin position="20"/>
        <end position="39"/>
    </location>
</feature>
<keyword evidence="3" id="KW-1185">Reference proteome</keyword>
<reference evidence="2 3" key="1">
    <citation type="submission" date="2019-08" db="EMBL/GenBank/DDBJ databases">
        <title>Formosa sediminis sp. nov., isolated from marine sediment.</title>
        <authorList>
            <person name="Cao W.R."/>
        </authorList>
    </citation>
    <scope>NUCLEOTIDE SEQUENCE [LARGE SCALE GENOMIC DNA]</scope>
    <source>
        <strain evidence="2 3">1494</strain>
    </source>
</reference>
<dbReference type="Pfam" id="PF19578">
    <property type="entry name" value="DUF6090"/>
    <property type="match status" value="1"/>
</dbReference>
<accession>A0A5D0G9Z1</accession>
<dbReference type="AlphaFoldDB" id="A0A5D0G9Z1"/>
<protein>
    <submittedName>
        <fullName evidence="2">Uncharacterized protein</fullName>
    </submittedName>
</protein>
<sequence length="349" mass="40341">MKFFRKLRQTLLSEGKIGKYLKYAIGEIVLVVIGILIALQINNWNQKKQADKEFKTAIEQIYTHLHAAKEVDTWDISVVEEQLELCKAMQSNIDSFSNFEILRNAHFLDWMSGTGTRLLNFDDFLSKIEFDPNDKAKSSLVFHLNQFFIALYDALDHDFMNLKEKYFEPIFKRNQMPISTGQVGTSIKMAKEGEYTILSEYAINKIDSLKYSNEFQSALQSTEHRIKRILGILKFRKAESEAVREMLLRYDDNLELKYDGIIIEGTAINGENSQPMNLTNANEGIWTAKMKLINGNIKFKSTYAHYFSWGGSGGKLGELKFWGEPIDVTSGEYFITVNFEKMEYKIEQK</sequence>
<gene>
    <name evidence="2" type="ORF">FVF61_07425</name>
</gene>
<dbReference type="InterPro" id="IPR045749">
    <property type="entry name" value="DUF6090"/>
</dbReference>
<keyword evidence="1" id="KW-1133">Transmembrane helix</keyword>
<proteinExistence type="predicted"/>
<evidence type="ECO:0000256" key="1">
    <source>
        <dbReference type="SAM" id="Phobius"/>
    </source>
</evidence>
<comment type="caution">
    <text evidence="2">The sequence shown here is derived from an EMBL/GenBank/DDBJ whole genome shotgun (WGS) entry which is preliminary data.</text>
</comment>
<evidence type="ECO:0000313" key="2">
    <source>
        <dbReference type="EMBL" id="TYA55501.1"/>
    </source>
</evidence>
<keyword evidence="1" id="KW-0812">Transmembrane</keyword>
<dbReference type="EMBL" id="VSFC01000037">
    <property type="protein sequence ID" value="TYA55501.1"/>
    <property type="molecule type" value="Genomic_DNA"/>
</dbReference>
<name>A0A5D0G9Z1_9FLAO</name>
<dbReference type="Proteomes" id="UP000324550">
    <property type="component" value="Unassembled WGS sequence"/>
</dbReference>
<dbReference type="RefSeq" id="WP_148454912.1">
    <property type="nucleotide sequence ID" value="NZ_VSFC01000037.1"/>
</dbReference>
<keyword evidence="1" id="KW-0472">Membrane</keyword>
<dbReference type="OrthoDB" id="821805at2"/>